<dbReference type="GO" id="GO:0005737">
    <property type="term" value="C:cytoplasm"/>
    <property type="evidence" value="ECO:0007669"/>
    <property type="project" value="TreeGrafter"/>
</dbReference>
<dbReference type="InterPro" id="IPR023582">
    <property type="entry name" value="Impact"/>
</dbReference>
<dbReference type="Pfam" id="PF09186">
    <property type="entry name" value="DUF1949"/>
    <property type="match status" value="1"/>
</dbReference>
<dbReference type="InterPro" id="IPR020568">
    <property type="entry name" value="Ribosomal_Su5_D2-typ_SF"/>
</dbReference>
<dbReference type="InterPro" id="IPR035647">
    <property type="entry name" value="EFG_III/V"/>
</dbReference>
<name>A0A1Q5PP98_9ACTO</name>
<dbReference type="Pfam" id="PF01205">
    <property type="entry name" value="Impact_N"/>
    <property type="match status" value="1"/>
</dbReference>
<dbReference type="InterPro" id="IPR001498">
    <property type="entry name" value="Impact_N"/>
</dbReference>
<comment type="similarity">
    <text evidence="1">Belongs to the IMPACT family.</text>
</comment>
<dbReference type="InterPro" id="IPR015269">
    <property type="entry name" value="UPF0029_Impact_C"/>
</dbReference>
<dbReference type="GO" id="GO:0006446">
    <property type="term" value="P:regulation of translational initiation"/>
    <property type="evidence" value="ECO:0007669"/>
    <property type="project" value="TreeGrafter"/>
</dbReference>
<dbReference type="RefSeq" id="WP_075361581.1">
    <property type="nucleotide sequence ID" value="NZ_MPDM01000004.1"/>
</dbReference>
<dbReference type="AlphaFoldDB" id="A0A1Q5PP98"/>
<dbReference type="STRING" id="156892.BM477_05030"/>
<dbReference type="Proteomes" id="UP000186465">
    <property type="component" value="Unassembled WGS sequence"/>
</dbReference>
<dbReference type="OrthoDB" id="9813771at2"/>
<dbReference type="NCBIfam" id="TIGR00257">
    <property type="entry name" value="IMPACT_YIGZ"/>
    <property type="match status" value="1"/>
</dbReference>
<feature type="domain" description="Impact N-terminal" evidence="2">
    <location>
        <begin position="17"/>
        <end position="124"/>
    </location>
</feature>
<keyword evidence="5" id="KW-1185">Reference proteome</keyword>
<gene>
    <name evidence="4" type="ORF">BM477_05030</name>
</gene>
<dbReference type="SUPFAM" id="SSF54211">
    <property type="entry name" value="Ribosomal protein S5 domain 2-like"/>
    <property type="match status" value="1"/>
</dbReference>
<evidence type="ECO:0000259" key="2">
    <source>
        <dbReference type="Pfam" id="PF01205"/>
    </source>
</evidence>
<evidence type="ECO:0000313" key="5">
    <source>
        <dbReference type="Proteomes" id="UP000186465"/>
    </source>
</evidence>
<organism evidence="4 5">
    <name type="scientific">Boudabousia marimammalium</name>
    <dbReference type="NCBI Taxonomy" id="156892"/>
    <lineage>
        <taxon>Bacteria</taxon>
        <taxon>Bacillati</taxon>
        <taxon>Actinomycetota</taxon>
        <taxon>Actinomycetes</taxon>
        <taxon>Actinomycetales</taxon>
        <taxon>Actinomycetaceae</taxon>
        <taxon>Boudabousia</taxon>
    </lineage>
</organism>
<protein>
    <submittedName>
        <fullName evidence="4">YigZ family protein</fullName>
    </submittedName>
</protein>
<dbReference type="PANTHER" id="PTHR16301">
    <property type="entry name" value="IMPACT-RELATED"/>
    <property type="match status" value="1"/>
</dbReference>
<dbReference type="EMBL" id="MPDM01000004">
    <property type="protein sequence ID" value="OKL49342.1"/>
    <property type="molecule type" value="Genomic_DNA"/>
</dbReference>
<dbReference type="InterPro" id="IPR036956">
    <property type="entry name" value="Impact_N_sf"/>
</dbReference>
<dbReference type="PANTHER" id="PTHR16301:SF20">
    <property type="entry name" value="IMPACT FAMILY MEMBER YIGZ"/>
    <property type="match status" value="1"/>
</dbReference>
<comment type="caution">
    <text evidence="4">The sequence shown here is derived from an EMBL/GenBank/DDBJ whole genome shotgun (WGS) entry which is preliminary data.</text>
</comment>
<dbReference type="Gene3D" id="3.30.230.30">
    <property type="entry name" value="Impact, N-terminal domain"/>
    <property type="match status" value="1"/>
</dbReference>
<proteinExistence type="inferred from homology"/>
<reference evidence="5" key="1">
    <citation type="submission" date="2016-11" db="EMBL/GenBank/DDBJ databases">
        <title>Actinomyces gypaetusis sp. nov. isolated from Gypaetus barbatus in Qinghai Tibet Plateau China.</title>
        <authorList>
            <person name="Meng X."/>
        </authorList>
    </citation>
    <scope>NUCLEOTIDE SEQUENCE [LARGE SCALE GENOMIC DNA]</scope>
    <source>
        <strain evidence="5">DSM 15383</strain>
    </source>
</reference>
<evidence type="ECO:0000259" key="3">
    <source>
        <dbReference type="Pfam" id="PF09186"/>
    </source>
</evidence>
<sequence length="210" mass="22905">MNTIPRNHRSRSEIAIKRSRFITSIARTDSEQQARDFIAEIRAEFPDARHHCSAYIVPQEDANDILRSSDDGEPSGTAGIPMLDVLKGENLTRITAVATRYFGGTLLGAGGLVHAYSHSVSKAIDTIPRLALSTGHLYHLTVPHTDAGKVEAGLRSAGWEVTQTTYGKEATIELACAPDEHEQLFTICASLTKGARSPEFQGTFTREVPM</sequence>
<accession>A0A1Q5PP98</accession>
<dbReference type="InterPro" id="IPR015796">
    <property type="entry name" value="Impact_YigZ-like"/>
</dbReference>
<evidence type="ECO:0000313" key="4">
    <source>
        <dbReference type="EMBL" id="OKL49342.1"/>
    </source>
</evidence>
<evidence type="ECO:0000256" key="1">
    <source>
        <dbReference type="ARBA" id="ARBA00007665"/>
    </source>
</evidence>
<feature type="domain" description="UPF0029" evidence="3">
    <location>
        <begin position="140"/>
        <end position="184"/>
    </location>
</feature>
<dbReference type="SUPFAM" id="SSF54980">
    <property type="entry name" value="EF-G C-terminal domain-like"/>
    <property type="match status" value="1"/>
</dbReference>